<dbReference type="GO" id="GO:0005634">
    <property type="term" value="C:nucleus"/>
    <property type="evidence" value="ECO:0007669"/>
    <property type="project" value="TreeGrafter"/>
</dbReference>
<dbReference type="KEGG" id="ccar:109105391"/>
<feature type="compositionally biased region" description="Acidic residues" evidence="1">
    <location>
        <begin position="442"/>
        <end position="461"/>
    </location>
</feature>
<accession>A0A9Q9YDN5</accession>
<dbReference type="PANTHER" id="PTHR21315:SF2">
    <property type="entry name" value="APRATAXIN AND PNK-LIKE FACTOR"/>
    <property type="match status" value="1"/>
</dbReference>
<feature type="region of interest" description="Disordered" evidence="1">
    <location>
        <begin position="121"/>
        <end position="199"/>
    </location>
</feature>
<dbReference type="InterPro" id="IPR039253">
    <property type="entry name" value="APLF"/>
</dbReference>
<feature type="compositionally biased region" description="Basic and acidic residues" evidence="1">
    <location>
        <begin position="296"/>
        <end position="320"/>
    </location>
</feature>
<organism evidence="3">
    <name type="scientific">Cyprinus carpio</name>
    <name type="common">Common carp</name>
    <dbReference type="NCBI Taxonomy" id="7962"/>
    <lineage>
        <taxon>Eukaryota</taxon>
        <taxon>Metazoa</taxon>
        <taxon>Chordata</taxon>
        <taxon>Craniata</taxon>
        <taxon>Vertebrata</taxon>
        <taxon>Euteleostomi</taxon>
        <taxon>Actinopterygii</taxon>
        <taxon>Neopterygii</taxon>
        <taxon>Teleostei</taxon>
        <taxon>Ostariophysi</taxon>
        <taxon>Cypriniformes</taxon>
        <taxon>Cyprinidae</taxon>
        <taxon>Cyprininae</taxon>
        <taxon>Cyprinus</taxon>
    </lineage>
</organism>
<feature type="compositionally biased region" description="Acidic residues" evidence="1">
    <location>
        <begin position="425"/>
        <end position="434"/>
    </location>
</feature>
<dbReference type="PANTHER" id="PTHR21315">
    <property type="entry name" value="APRATAXIN AND PNK-LIKE FACTOR-RELATED"/>
    <property type="match status" value="1"/>
</dbReference>
<name>A0A9Q9YDN5_CYPCA</name>
<protein>
    <submittedName>
        <fullName evidence="3">Aprataxin and PNK-like factor</fullName>
    </submittedName>
</protein>
<dbReference type="AlphaFoldDB" id="A0A9Q9YDN5"/>
<dbReference type="Proteomes" id="UP001155660">
    <property type="component" value="Chromosome A1"/>
</dbReference>
<dbReference type="GO" id="GO:0008408">
    <property type="term" value="F:3'-5' exonuclease activity"/>
    <property type="evidence" value="ECO:0007669"/>
    <property type="project" value="InterPro"/>
</dbReference>
<feature type="compositionally biased region" description="Polar residues" evidence="1">
    <location>
        <begin position="133"/>
        <end position="151"/>
    </location>
</feature>
<proteinExistence type="predicted"/>
<dbReference type="CDD" id="cd22717">
    <property type="entry name" value="FHA_APLF"/>
    <property type="match status" value="1"/>
</dbReference>
<dbReference type="InterPro" id="IPR019406">
    <property type="entry name" value="APLF_PBZ"/>
</dbReference>
<dbReference type="GeneID" id="109105391"/>
<sequence length="483" mass="53543">MPGFELEQVDGGSPIELPFGETVLGRGPFLGVNDKRVSRNHGVLENLNGQLRLKPTHLNPCFIQTNIVAVPQPLEKDQWHCLKEGDIFSLMPGKYIYRVHVKEDGQTLRNSQAFEEEMEVEKCSSGPAAPSVDSATLEANSCTPTSPSATLTEDKGAGYPSHTLSSANEPSTKRQQDVPDVPQKKRILPDWMLTSTKGTVPMATDPVWWVMGGDAKPKQGATSKRATGPKRARATQVSSEEEEVEEEMPERKAKGLKSDSEDESGPQDDATALKSSRVGSVPDEENSNGLMECDDGERRGGGRGAEVRQGAHAEHSKTQEEDASDSQVSQGRQQRSKVTESKTSTSKVKKQRRAPCPYGSSCYRKNPVHFQECSHPGDSDYEEEEAEDADDDRPECPYGTHCYRKNLLHKKDYKHTKSPPKTAAADDEGEDDDHYENSFINDESEEEEEVDEDSDYVPESDDSGKEDVKRLQKEAKAFIRRKK</sequence>
<dbReference type="GO" id="GO:0035861">
    <property type="term" value="C:site of double-strand break"/>
    <property type="evidence" value="ECO:0007669"/>
    <property type="project" value="TreeGrafter"/>
</dbReference>
<dbReference type="Pfam" id="PF10283">
    <property type="entry name" value="zf-CCHH"/>
    <property type="match status" value="2"/>
</dbReference>
<dbReference type="GO" id="GO:0006302">
    <property type="term" value="P:double-strand break repair"/>
    <property type="evidence" value="ECO:0007669"/>
    <property type="project" value="InterPro"/>
</dbReference>
<evidence type="ECO:0000256" key="1">
    <source>
        <dbReference type="SAM" id="MobiDB-lite"/>
    </source>
</evidence>
<feature type="compositionally biased region" description="Basic and acidic residues" evidence="1">
    <location>
        <begin position="249"/>
        <end position="259"/>
    </location>
</feature>
<feature type="domain" description="PBZ-type" evidence="2">
    <location>
        <begin position="393"/>
        <end position="417"/>
    </location>
</feature>
<feature type="compositionally biased region" description="Acidic residues" evidence="1">
    <location>
        <begin position="379"/>
        <end position="393"/>
    </location>
</feature>
<dbReference type="OrthoDB" id="10256774at2759"/>
<feature type="compositionally biased region" description="Basic residues" evidence="1">
    <location>
        <begin position="402"/>
        <end position="418"/>
    </location>
</feature>
<feature type="domain" description="PBZ-type" evidence="2">
    <location>
        <begin position="353"/>
        <end position="378"/>
    </location>
</feature>
<dbReference type="FunFam" id="2.60.200.20:FF:000061">
    <property type="entry name" value="Zgc:165656 protein"/>
    <property type="match status" value="1"/>
</dbReference>
<dbReference type="GO" id="GO:0003906">
    <property type="term" value="F:DNA-(apurinic or apyrimidinic site) endonuclease activity"/>
    <property type="evidence" value="ECO:0007669"/>
    <property type="project" value="InterPro"/>
</dbReference>
<feature type="region of interest" description="Disordered" evidence="1">
    <location>
        <begin position="211"/>
        <end position="469"/>
    </location>
</feature>
<evidence type="ECO:0000259" key="2">
    <source>
        <dbReference type="Pfam" id="PF10283"/>
    </source>
</evidence>
<dbReference type="RefSeq" id="XP_042618302.1">
    <property type="nucleotide sequence ID" value="XM_042762368.1"/>
</dbReference>
<reference evidence="3" key="1">
    <citation type="submission" date="2025-08" db="UniProtKB">
        <authorList>
            <consortium name="RefSeq"/>
        </authorList>
    </citation>
    <scope>IDENTIFICATION</scope>
    <source>
        <tissue evidence="3">Muscle</tissue>
    </source>
</reference>
<feature type="compositionally biased region" description="Acidic residues" evidence="1">
    <location>
        <begin position="239"/>
        <end position="248"/>
    </location>
</feature>
<dbReference type="CTD" id="200558"/>
<gene>
    <name evidence="3" type="primary">aplf</name>
</gene>
<evidence type="ECO:0000313" key="3">
    <source>
        <dbReference type="RefSeq" id="XP_042618302.1"/>
    </source>
</evidence>